<accession>A0A7U2R2K4</accession>
<dbReference type="InterPro" id="IPR002110">
    <property type="entry name" value="Ankyrin_rpt"/>
</dbReference>
<evidence type="ECO:0000256" key="1">
    <source>
        <dbReference type="ARBA" id="ARBA00022737"/>
    </source>
</evidence>
<gene>
    <name evidence="4" type="ORF">F9C07_2075433</name>
</gene>
<dbReference type="PROSITE" id="PS50297">
    <property type="entry name" value="ANK_REP_REGION"/>
    <property type="match status" value="1"/>
</dbReference>
<keyword evidence="5" id="KW-1185">Reference proteome</keyword>
<evidence type="ECO:0000313" key="5">
    <source>
        <dbReference type="Proteomes" id="UP000596276"/>
    </source>
</evidence>
<feature type="domain" description="Nephrocystin 3-like N-terminal" evidence="3">
    <location>
        <begin position="293"/>
        <end position="459"/>
    </location>
</feature>
<feature type="repeat" description="ANK" evidence="2">
    <location>
        <begin position="750"/>
        <end position="782"/>
    </location>
</feature>
<dbReference type="SUPFAM" id="SSF48403">
    <property type="entry name" value="Ankyrin repeat"/>
    <property type="match status" value="1"/>
</dbReference>
<dbReference type="EMBL" id="CP044623">
    <property type="protein sequence ID" value="QRD93791.1"/>
    <property type="molecule type" value="Genomic_DNA"/>
</dbReference>
<dbReference type="PANTHER" id="PTHR10039">
    <property type="entry name" value="AMELOGENIN"/>
    <property type="match status" value="1"/>
</dbReference>
<dbReference type="VEuPathDB" id="FungiDB:F9C07_2075433"/>
<dbReference type="Pfam" id="PF24883">
    <property type="entry name" value="NPHP3_N"/>
    <property type="match status" value="1"/>
</dbReference>
<keyword evidence="1" id="KW-0677">Repeat</keyword>
<sequence>MCQTKMRDRLKHIFRSPLSLRRGQRPPSDSADHLQKSGCIMALPLDTPADSSTLPVADFWQKALHRLSMEDQVLIQKHTTTRSTPCIVSDTPVLLLEEVKQKRELFESRRWNVSLNGYTFRLSDIANKVMTWLEKLKAIGDIAIEHTYHNLEATVIEVYVLILQFLRTAILAYERSTKTSTSATFWTLDYINDYNARFEAIIPRIDYEAQNCERCYSRLDRVISIDQVKRLKRVLEDMERVKAHQNEFRNMNSTFQNIWLFLDDGKREDVLRWISDIPFEDHHSVARTGRTANTGGWLFKQRVFQDWQISDDSMIFWLHGIPGAGKTKLVSRVIDEFLQVQGQKLVYFYCNRNEGLRRKPKEILRSFVKQLSITDDQTVIHESLLQVYMDKRQRGFSSTDLSLEESEALLAQLISIYPKTILVLDALDESEEGSRQGLISYFSRLVEQIQNLKIFITSRRDEDIACRLKSKANVGINATDSQDDIAKFVSQKIDEDEKNRATPISVELKYDIVRIILDKMFYPSRCDPEIDTLIAPYVDIRFILESCSNLLVMDSRQFCHLSHLSVNEYFENLWGIAICHANAAKICLTLMLVANNQYSQESSMYNVMIDNFLAYATPHWFLHIRRYEYYIRNTGDKIDPRLSQLVERFLGRVEESGPAYRSWCERCEHLPGFPIEDLKPFCNPVLAVCRFGFYRIPLTLWESKCINTNQTNKAGNSLLVLTVFSENEYAVQKLLSLGADINGQLDGLLCSGSALGAAASIGNRDIIKLLLSAGAQINQKHAGGIYGGALVASVANPEGRKATQLLLDSGAEINQELDCGIFGSALAAAAARGAGGYNSTISQSLLRAGANVNQALTSGNYGSALAAAASTPIGHETIKLLLASGANVNQRLIWGKYGSALAAASFGSLANTSLLLDAGADVNQLLTSGLYGSALAAAAYSQAKHSVQLLLNAGADVNQKLTAGLYGSALAAAVAKQGADEEIVQLLLDAGADVNQKLSSGLYSNVLEAARARTRRELYEILLGVVIGKNQRNFGYTSLEAVAMPIRTQLFLNHCLSNLI</sequence>
<evidence type="ECO:0000313" key="4">
    <source>
        <dbReference type="EMBL" id="QRD93791.1"/>
    </source>
</evidence>
<dbReference type="Pfam" id="PF00023">
    <property type="entry name" value="Ank"/>
    <property type="match status" value="1"/>
</dbReference>
<keyword evidence="2" id="KW-0040">ANK repeat</keyword>
<dbReference type="VEuPathDB" id="FungiDB:AFLA_008754"/>
<dbReference type="PROSITE" id="PS50088">
    <property type="entry name" value="ANK_REPEAT"/>
    <property type="match status" value="1"/>
</dbReference>
<dbReference type="Pfam" id="PF12796">
    <property type="entry name" value="Ank_2"/>
    <property type="match status" value="1"/>
</dbReference>
<dbReference type="AlphaFoldDB" id="A0A7U2R2K4"/>
<evidence type="ECO:0000256" key="2">
    <source>
        <dbReference type="PROSITE-ProRule" id="PRU00023"/>
    </source>
</evidence>
<name>A0A7U2R2K4_ASPFN</name>
<dbReference type="Gene3D" id="1.25.40.20">
    <property type="entry name" value="Ankyrin repeat-containing domain"/>
    <property type="match status" value="2"/>
</dbReference>
<dbReference type="InterPro" id="IPR027417">
    <property type="entry name" value="P-loop_NTPase"/>
</dbReference>
<dbReference type="PANTHER" id="PTHR10039:SF16">
    <property type="entry name" value="GPI INOSITOL-DEACYLASE"/>
    <property type="match status" value="1"/>
</dbReference>
<reference evidence="5" key="1">
    <citation type="journal article" date="2021" name="G3 (Bethesda)">
        <title>Chromosome assembled and annotated genome sequence of Aspergillus flavus NRRL 3357.</title>
        <authorList>
            <person name="Skerker J.M."/>
            <person name="Pianalto K.M."/>
            <person name="Mondo S.J."/>
            <person name="Yang K."/>
            <person name="Arkin A.P."/>
            <person name="Keller N.P."/>
            <person name="Grigoriev I.V."/>
            <person name="Louise Glass N.L."/>
        </authorList>
    </citation>
    <scope>NUCLEOTIDE SEQUENCE [LARGE SCALE GENOMIC DNA]</scope>
    <source>
        <strain evidence="5">ATCC 200026 / FGSC A1120 / IAM 13836 / NRRL 3357 / JCM 12722 / SRRC 167</strain>
    </source>
</reference>
<dbReference type="Proteomes" id="UP000596276">
    <property type="component" value="Chromosome 6"/>
</dbReference>
<proteinExistence type="predicted"/>
<organism evidence="4 5">
    <name type="scientific">Aspergillus flavus (strain ATCC 200026 / FGSC A1120 / IAM 13836 / NRRL 3357 / JCM 12722 / SRRC 167)</name>
    <dbReference type="NCBI Taxonomy" id="332952"/>
    <lineage>
        <taxon>Eukaryota</taxon>
        <taxon>Fungi</taxon>
        <taxon>Dikarya</taxon>
        <taxon>Ascomycota</taxon>
        <taxon>Pezizomycotina</taxon>
        <taxon>Eurotiomycetes</taxon>
        <taxon>Eurotiomycetidae</taxon>
        <taxon>Eurotiales</taxon>
        <taxon>Aspergillaceae</taxon>
        <taxon>Aspergillus</taxon>
        <taxon>Aspergillus subgen. Circumdati</taxon>
    </lineage>
</organism>
<dbReference type="SMART" id="SM00248">
    <property type="entry name" value="ANK"/>
    <property type="match status" value="6"/>
</dbReference>
<dbReference type="SUPFAM" id="SSF52540">
    <property type="entry name" value="P-loop containing nucleoside triphosphate hydrolases"/>
    <property type="match status" value="1"/>
</dbReference>
<dbReference type="Gene3D" id="3.40.50.300">
    <property type="entry name" value="P-loop containing nucleotide triphosphate hydrolases"/>
    <property type="match status" value="1"/>
</dbReference>
<protein>
    <submittedName>
        <fullName evidence="4">Ankyrin repeat-containing domain protein</fullName>
    </submittedName>
</protein>
<evidence type="ECO:0000259" key="3">
    <source>
        <dbReference type="Pfam" id="PF24883"/>
    </source>
</evidence>
<dbReference type="InterPro" id="IPR056884">
    <property type="entry name" value="NPHP3-like_N"/>
</dbReference>
<dbReference type="InterPro" id="IPR036770">
    <property type="entry name" value="Ankyrin_rpt-contain_sf"/>
</dbReference>